<dbReference type="PROSITE" id="PS50004">
    <property type="entry name" value="C2"/>
    <property type="match status" value="1"/>
</dbReference>
<dbReference type="InterPro" id="IPR056431">
    <property type="entry name" value="C2CD5_YbjQ-rel_dom"/>
</dbReference>
<keyword evidence="4" id="KW-1185">Reference proteome</keyword>
<feature type="compositionally biased region" description="Polar residues" evidence="1">
    <location>
        <begin position="811"/>
        <end position="835"/>
    </location>
</feature>
<feature type="region of interest" description="Disordered" evidence="1">
    <location>
        <begin position="411"/>
        <end position="437"/>
    </location>
</feature>
<feature type="region of interest" description="Disordered" evidence="1">
    <location>
        <begin position="754"/>
        <end position="787"/>
    </location>
</feature>
<dbReference type="GO" id="GO:0005886">
    <property type="term" value="C:plasma membrane"/>
    <property type="evidence" value="ECO:0007669"/>
    <property type="project" value="TreeGrafter"/>
</dbReference>
<dbReference type="GO" id="GO:0005544">
    <property type="term" value="F:calcium-dependent phospholipid binding"/>
    <property type="evidence" value="ECO:0007669"/>
    <property type="project" value="InterPro"/>
</dbReference>
<reference evidence="3 4" key="1">
    <citation type="journal article" date="2007" name="Nature">
        <title>Evolution of genes and genomes on the Drosophila phylogeny.</title>
        <authorList>
            <consortium name="Drosophila 12 Genomes Consortium"/>
            <person name="Clark A.G."/>
            <person name="Eisen M.B."/>
            <person name="Smith D.R."/>
            <person name="Bergman C.M."/>
            <person name="Oliver B."/>
            <person name="Markow T.A."/>
            <person name="Kaufman T.C."/>
            <person name="Kellis M."/>
            <person name="Gelbart W."/>
            <person name="Iyer V.N."/>
            <person name="Pollard D.A."/>
            <person name="Sackton T.B."/>
            <person name="Larracuente A.M."/>
            <person name="Singh N.D."/>
            <person name="Abad J.P."/>
            <person name="Abt D.N."/>
            <person name="Adryan B."/>
            <person name="Aguade M."/>
            <person name="Akashi H."/>
            <person name="Anderson W.W."/>
            <person name="Aquadro C.F."/>
            <person name="Ardell D.H."/>
            <person name="Arguello R."/>
            <person name="Artieri C.G."/>
            <person name="Barbash D.A."/>
            <person name="Barker D."/>
            <person name="Barsanti P."/>
            <person name="Batterham P."/>
            <person name="Batzoglou S."/>
            <person name="Begun D."/>
            <person name="Bhutkar A."/>
            <person name="Blanco E."/>
            <person name="Bosak S.A."/>
            <person name="Bradley R.K."/>
            <person name="Brand A.D."/>
            <person name="Brent M.R."/>
            <person name="Brooks A.N."/>
            <person name="Brown R.H."/>
            <person name="Butlin R.K."/>
            <person name="Caggese C."/>
            <person name="Calvi B.R."/>
            <person name="Bernardo de Carvalho A."/>
            <person name="Caspi A."/>
            <person name="Castrezana S."/>
            <person name="Celniker S.E."/>
            <person name="Chang J.L."/>
            <person name="Chapple C."/>
            <person name="Chatterji S."/>
            <person name="Chinwalla A."/>
            <person name="Civetta A."/>
            <person name="Clifton S.W."/>
            <person name="Comeron J.M."/>
            <person name="Costello J.C."/>
            <person name="Coyne J.A."/>
            <person name="Daub J."/>
            <person name="David R.G."/>
            <person name="Delcher A.L."/>
            <person name="Delehaunty K."/>
            <person name="Do C.B."/>
            <person name="Ebling H."/>
            <person name="Edwards K."/>
            <person name="Eickbush T."/>
            <person name="Evans J.D."/>
            <person name="Filipski A."/>
            <person name="Findeiss S."/>
            <person name="Freyhult E."/>
            <person name="Fulton L."/>
            <person name="Fulton R."/>
            <person name="Garcia A.C."/>
            <person name="Gardiner A."/>
            <person name="Garfield D.A."/>
            <person name="Garvin B.E."/>
            <person name="Gibson G."/>
            <person name="Gilbert D."/>
            <person name="Gnerre S."/>
            <person name="Godfrey J."/>
            <person name="Good R."/>
            <person name="Gotea V."/>
            <person name="Gravely B."/>
            <person name="Greenberg A.J."/>
            <person name="Griffiths-Jones S."/>
            <person name="Gross S."/>
            <person name="Guigo R."/>
            <person name="Gustafson E.A."/>
            <person name="Haerty W."/>
            <person name="Hahn M.W."/>
            <person name="Halligan D.L."/>
            <person name="Halpern A.L."/>
            <person name="Halter G.M."/>
            <person name="Han M.V."/>
            <person name="Heger A."/>
            <person name="Hillier L."/>
            <person name="Hinrichs A.S."/>
            <person name="Holmes I."/>
            <person name="Hoskins R.A."/>
            <person name="Hubisz M.J."/>
            <person name="Hultmark D."/>
            <person name="Huntley M.A."/>
            <person name="Jaffe D.B."/>
            <person name="Jagadeeshan S."/>
            <person name="Jeck W.R."/>
            <person name="Johnson J."/>
            <person name="Jones C.D."/>
            <person name="Jordan W.C."/>
            <person name="Karpen G.H."/>
            <person name="Kataoka E."/>
            <person name="Keightley P.D."/>
            <person name="Kheradpour P."/>
            <person name="Kirkness E.F."/>
            <person name="Koerich L.B."/>
            <person name="Kristiansen K."/>
            <person name="Kudrna D."/>
            <person name="Kulathinal R.J."/>
            <person name="Kumar S."/>
            <person name="Kwok R."/>
            <person name="Lander E."/>
            <person name="Langley C.H."/>
            <person name="Lapoint R."/>
            <person name="Lazzaro B.P."/>
            <person name="Lee S.J."/>
            <person name="Levesque L."/>
            <person name="Li R."/>
            <person name="Lin C.F."/>
            <person name="Lin M.F."/>
            <person name="Lindblad-Toh K."/>
            <person name="Llopart A."/>
            <person name="Long M."/>
            <person name="Low L."/>
            <person name="Lozovsky E."/>
            <person name="Lu J."/>
            <person name="Luo M."/>
            <person name="Machado C.A."/>
            <person name="Makalowski W."/>
            <person name="Marzo M."/>
            <person name="Matsuda M."/>
            <person name="Matzkin L."/>
            <person name="McAllister B."/>
            <person name="McBride C.S."/>
            <person name="McKernan B."/>
            <person name="McKernan K."/>
            <person name="Mendez-Lago M."/>
            <person name="Minx P."/>
            <person name="Mollenhauer M.U."/>
            <person name="Montooth K."/>
            <person name="Mount S.M."/>
            <person name="Mu X."/>
            <person name="Myers E."/>
            <person name="Negre B."/>
            <person name="Newfeld S."/>
            <person name="Nielsen R."/>
            <person name="Noor M.A."/>
            <person name="O'Grady P."/>
            <person name="Pachter L."/>
            <person name="Papaceit M."/>
            <person name="Parisi M.J."/>
            <person name="Parisi M."/>
            <person name="Parts L."/>
            <person name="Pedersen J.S."/>
            <person name="Pesole G."/>
            <person name="Phillippy A.M."/>
            <person name="Ponting C.P."/>
            <person name="Pop M."/>
            <person name="Porcelli D."/>
            <person name="Powell J.R."/>
            <person name="Prohaska S."/>
            <person name="Pruitt K."/>
            <person name="Puig M."/>
            <person name="Quesneville H."/>
            <person name="Ram K.R."/>
            <person name="Rand D."/>
            <person name="Rasmussen M.D."/>
            <person name="Reed L.K."/>
            <person name="Reenan R."/>
            <person name="Reily A."/>
            <person name="Remington K.A."/>
            <person name="Rieger T.T."/>
            <person name="Ritchie M.G."/>
            <person name="Robin C."/>
            <person name="Rogers Y.H."/>
            <person name="Rohde C."/>
            <person name="Rozas J."/>
            <person name="Rubenfield M.J."/>
            <person name="Ruiz A."/>
            <person name="Russo S."/>
            <person name="Salzberg S.L."/>
            <person name="Sanchez-Gracia A."/>
            <person name="Saranga D.J."/>
            <person name="Sato H."/>
            <person name="Schaeffer S.W."/>
            <person name="Schatz M.C."/>
            <person name="Schlenke T."/>
            <person name="Schwartz R."/>
            <person name="Segarra C."/>
            <person name="Singh R.S."/>
            <person name="Sirot L."/>
            <person name="Sirota M."/>
            <person name="Sisneros N.B."/>
            <person name="Smith C.D."/>
            <person name="Smith T.F."/>
            <person name="Spieth J."/>
            <person name="Stage D.E."/>
            <person name="Stark A."/>
            <person name="Stephan W."/>
            <person name="Strausberg R.L."/>
            <person name="Strempel S."/>
            <person name="Sturgill D."/>
            <person name="Sutton G."/>
            <person name="Sutton G.G."/>
            <person name="Tao W."/>
            <person name="Teichmann S."/>
            <person name="Tobari Y.N."/>
            <person name="Tomimura Y."/>
            <person name="Tsolas J.M."/>
            <person name="Valente V.L."/>
            <person name="Venter E."/>
            <person name="Venter J.C."/>
            <person name="Vicario S."/>
            <person name="Vieira F.G."/>
            <person name="Vilella A.J."/>
            <person name="Villasante A."/>
            <person name="Walenz B."/>
            <person name="Wang J."/>
            <person name="Wasserman M."/>
            <person name="Watts T."/>
            <person name="Wilson D."/>
            <person name="Wilson R.K."/>
            <person name="Wing R.A."/>
            <person name="Wolfner M.F."/>
            <person name="Wong A."/>
            <person name="Wong G.K."/>
            <person name="Wu C.I."/>
            <person name="Wu G."/>
            <person name="Yamamoto D."/>
            <person name="Yang H.P."/>
            <person name="Yang S.P."/>
            <person name="Yorke J.A."/>
            <person name="Yoshida K."/>
            <person name="Zdobnov E."/>
            <person name="Zhang P."/>
            <person name="Zhang Y."/>
            <person name="Zimin A.V."/>
            <person name="Baldwin J."/>
            <person name="Abdouelleil A."/>
            <person name="Abdulkadir J."/>
            <person name="Abebe A."/>
            <person name="Abera B."/>
            <person name="Abreu J."/>
            <person name="Acer S.C."/>
            <person name="Aftuck L."/>
            <person name="Alexander A."/>
            <person name="An P."/>
            <person name="Anderson E."/>
            <person name="Anderson S."/>
            <person name="Arachi H."/>
            <person name="Azer M."/>
            <person name="Bachantsang P."/>
            <person name="Barry A."/>
            <person name="Bayul T."/>
            <person name="Berlin A."/>
            <person name="Bessette D."/>
            <person name="Bloom T."/>
            <person name="Blye J."/>
            <person name="Boguslavskiy L."/>
            <person name="Bonnet C."/>
            <person name="Boukhgalter B."/>
            <person name="Bourzgui I."/>
            <person name="Brown A."/>
            <person name="Cahill P."/>
            <person name="Channer S."/>
            <person name="Cheshatsang Y."/>
            <person name="Chuda L."/>
            <person name="Citroen M."/>
            <person name="Collymore A."/>
            <person name="Cooke P."/>
            <person name="Costello M."/>
            <person name="D'Aco K."/>
            <person name="Daza R."/>
            <person name="De Haan G."/>
            <person name="DeGray S."/>
            <person name="DeMaso C."/>
            <person name="Dhargay N."/>
            <person name="Dooley K."/>
            <person name="Dooley E."/>
            <person name="Doricent M."/>
            <person name="Dorje P."/>
            <person name="Dorjee K."/>
            <person name="Dupes A."/>
            <person name="Elong R."/>
            <person name="Falk J."/>
            <person name="Farina A."/>
            <person name="Faro S."/>
            <person name="Ferguson D."/>
            <person name="Fisher S."/>
            <person name="Foley C.D."/>
            <person name="Franke A."/>
            <person name="Friedrich D."/>
            <person name="Gadbois L."/>
            <person name="Gearin G."/>
            <person name="Gearin C.R."/>
            <person name="Giannoukos G."/>
            <person name="Goode T."/>
            <person name="Graham J."/>
            <person name="Grandbois E."/>
            <person name="Grewal S."/>
            <person name="Gyaltsen K."/>
            <person name="Hafez N."/>
            <person name="Hagos B."/>
            <person name="Hall J."/>
            <person name="Henson C."/>
            <person name="Hollinger A."/>
            <person name="Honan T."/>
            <person name="Huard M.D."/>
            <person name="Hughes L."/>
            <person name="Hurhula B."/>
            <person name="Husby M.E."/>
            <person name="Kamat A."/>
            <person name="Kanga B."/>
            <person name="Kashin S."/>
            <person name="Khazanovich D."/>
            <person name="Kisner P."/>
            <person name="Lance K."/>
            <person name="Lara M."/>
            <person name="Lee W."/>
            <person name="Lennon N."/>
            <person name="Letendre F."/>
            <person name="LeVine R."/>
            <person name="Lipovsky A."/>
            <person name="Liu X."/>
            <person name="Liu J."/>
            <person name="Liu S."/>
            <person name="Lokyitsang T."/>
            <person name="Lokyitsang Y."/>
            <person name="Lubonja R."/>
            <person name="Lui A."/>
            <person name="MacDonald P."/>
            <person name="Magnisalis V."/>
            <person name="Maru K."/>
            <person name="Matthews C."/>
            <person name="McCusker W."/>
            <person name="McDonough S."/>
            <person name="Mehta T."/>
            <person name="Meldrim J."/>
            <person name="Meneus L."/>
            <person name="Mihai O."/>
            <person name="Mihalev A."/>
            <person name="Mihova T."/>
            <person name="Mittelman R."/>
            <person name="Mlenga V."/>
            <person name="Montmayeur A."/>
            <person name="Mulrain L."/>
            <person name="Navidi A."/>
            <person name="Naylor J."/>
            <person name="Negash T."/>
            <person name="Nguyen T."/>
            <person name="Nguyen N."/>
            <person name="Nicol R."/>
            <person name="Norbu C."/>
            <person name="Norbu N."/>
            <person name="Novod N."/>
            <person name="O'Neill B."/>
            <person name="Osman S."/>
            <person name="Markiewicz E."/>
            <person name="Oyono O.L."/>
            <person name="Patti C."/>
            <person name="Phunkhang P."/>
            <person name="Pierre F."/>
            <person name="Priest M."/>
            <person name="Raghuraman S."/>
            <person name="Rege F."/>
            <person name="Reyes R."/>
            <person name="Rise C."/>
            <person name="Rogov P."/>
            <person name="Ross K."/>
            <person name="Ryan E."/>
            <person name="Settipalli S."/>
            <person name="Shea T."/>
            <person name="Sherpa N."/>
            <person name="Shi L."/>
            <person name="Shih D."/>
            <person name="Sparrow T."/>
            <person name="Spaulding J."/>
            <person name="Stalker J."/>
            <person name="Stange-Thomann N."/>
            <person name="Stavropoulos S."/>
            <person name="Stone C."/>
            <person name="Strader C."/>
            <person name="Tesfaye S."/>
            <person name="Thomson T."/>
            <person name="Thoulutsang Y."/>
            <person name="Thoulutsang D."/>
            <person name="Topham K."/>
            <person name="Topping I."/>
            <person name="Tsamla T."/>
            <person name="Vassiliev H."/>
            <person name="Vo A."/>
            <person name="Wangchuk T."/>
            <person name="Wangdi T."/>
            <person name="Weiand M."/>
            <person name="Wilkinson J."/>
            <person name="Wilson A."/>
            <person name="Yadav S."/>
            <person name="Young G."/>
            <person name="Yu Q."/>
            <person name="Zembek L."/>
            <person name="Zhong D."/>
            <person name="Zimmer A."/>
            <person name="Zwirko Z."/>
            <person name="Jaffe D.B."/>
            <person name="Alvarez P."/>
            <person name="Brockman W."/>
            <person name="Butler J."/>
            <person name="Chin C."/>
            <person name="Gnerre S."/>
            <person name="Grabherr M."/>
            <person name="Kleber M."/>
            <person name="Mauceli E."/>
            <person name="MacCallum I."/>
        </authorList>
    </citation>
    <scope>NUCLEOTIDE SEQUENCE [LARGE SCALE GENOMIC DNA]</scope>
    <source>
        <strain evidence="4">Tucson 15081-1352.22</strain>
    </source>
</reference>
<dbReference type="GO" id="GO:0072659">
    <property type="term" value="P:protein localization to plasma membrane"/>
    <property type="evidence" value="ECO:0007669"/>
    <property type="project" value="TreeGrafter"/>
</dbReference>
<proteinExistence type="predicted"/>
<dbReference type="Proteomes" id="UP000009192">
    <property type="component" value="Unassembled WGS sequence"/>
</dbReference>
<dbReference type="GO" id="GO:0065002">
    <property type="term" value="P:intracellular protein transmembrane transport"/>
    <property type="evidence" value="ECO:0007669"/>
    <property type="project" value="TreeGrafter"/>
</dbReference>
<organism evidence="3 4">
    <name type="scientific">Drosophila mojavensis</name>
    <name type="common">Fruit fly</name>
    <dbReference type="NCBI Taxonomy" id="7230"/>
    <lineage>
        <taxon>Eukaryota</taxon>
        <taxon>Metazoa</taxon>
        <taxon>Ecdysozoa</taxon>
        <taxon>Arthropoda</taxon>
        <taxon>Hexapoda</taxon>
        <taxon>Insecta</taxon>
        <taxon>Pterygota</taxon>
        <taxon>Neoptera</taxon>
        <taxon>Endopterygota</taxon>
        <taxon>Diptera</taxon>
        <taxon>Brachycera</taxon>
        <taxon>Muscomorpha</taxon>
        <taxon>Ephydroidea</taxon>
        <taxon>Drosophilidae</taxon>
        <taxon>Drosophila</taxon>
    </lineage>
</organism>
<sequence>MPGKVGVKIKAARNLPVMDKSSETTDAFVEIKLANKEHKTEVFRKSLNPTWNTDWFRFEVDDAELQDEPLQIRLMDYDTYSANDAIGKVNISLNPLCLESSSQSSHGKGIVLSGWIPVFDTMHGIRGEINIIVKVDLFSDVNKFRQSSCGIPFFHSQCVPFGYRAQVIHGFVEELVVNDDPEYQWIDKIRTPRASNEARQVVFLKLSGQVQRKMGLKAINMGANAVIGYTQCFDLEGDVGVVARGVGTAVTLIKDTSTSQPNSADIVLIEEVQKYLDFLNCTSGSSASLPLSGRSPQYRLNIYKQPSFSSPSSAAAAAAAAATLFYLESGSSDTEDADVMQNLLRQEDERGERTREKRLRHRMHRMTLSSRNVFSEKYATLLRRIEPKIPENATQSLSNLFGAVGSSTKRRRKSRYAMGKRAPQAITRSISDDTGAGPSMCQLAVPRLPVYQESTRSAPDLEIDAFQRKSTCSTDSSDSLSIIEILAPGIDSAASAAAEGDSSDEELKQLQAFKDDEELQDNWIKPGETRSCENSQLDLTPKRHTLLEDLKGFSRRLQQLMHLTPKQPVQRKRSLLLAAAALEPSMERKSYYSSQPELPTSSALDWPCADLSAFASMLQLNHLPSYESNLQRCASISHFASIRSVDDVPLVKFDSRALPTTPPSVPPVAQEVIQEYPNTLLPVAPVLCICPSTPTPTESENSSQQSRAFDYYDPPDFELDHVVNISNSTNHSNNNNESSLLAPCYSVSPFAIPNQQQRSTRSSSDIQQQQQQQQQPQQLQQQPQSTPQGVLIPTTIASIENSANGKKLASPVTSNRTKLTPSPSKSGISGGTNADSASTSTTSTATTMVQVKEVNEICRRSSDSDLSVTPKGNSVCVASERLAAATAMMRLNTPTVGSKTTDSLDMLEYPFLTMTKYPTGFILHLGATVAARSVKLLERVPNPDEPEVRDSWWTELRMEIRSHARSLGCNVVLGYAESTSISDDVCVLSATGTAAVINMVFNRSISQTDIFAISKVTNNVAAMSNSMEDREANGSGGEAAASVKDGSSLGTANGSAGKRFGFPNQGAQRNACAICHVPYNLGNVPFNIKMKKCAICRKGRVPDVLLATLEVPEYMQVTGRGCFMQAQVVRAKRDLRAELNAKEISDGLPFLEYELHRVLINKLKAKGMNAIFGLRTQVAIGERMIALIATGTALFLSALPVPMVPKIMAGNSWTDKQKLNELQKKLQETFERNQEIYQLKNMDPDLASISGGAGGDKQSDTDDSDDEEMNEIDLNCGNKELCVLEVDDIEDLEIISLLMEPYPPEGFHVVNTQQVPGMQELDAVKNLQMFTQVWRARIDVGQSVNGFPKHFQRLLQTIYFKLRTMIPCAICDLRFRLDLPETDQIQLLVTGMAMGLSDGNKMKYRRRAPAAAQLPNGSSEAAPTGHECQSQPGMNGKRMLQEEDYIFPLDEDQMVDTPTPTSSAIPPFGMSSFKVRKTSPSRLSNLTTPSPATKLINIGPPPRSRYSPLRDRYGVDLTPLSFIPGGRIDKYLGNLNFFFIRESTSIRENGGISGFVHSFITELLAVVRAHIASLGGNAMVSFYLTELILFDNQHKNQGQCLISIGGDAVYVNYFADD</sequence>
<feature type="region of interest" description="Disordered" evidence="1">
    <location>
        <begin position="694"/>
        <end position="713"/>
    </location>
</feature>
<dbReference type="GO" id="GO:0090314">
    <property type="term" value="P:positive regulation of protein targeting to membrane"/>
    <property type="evidence" value="ECO:0007669"/>
    <property type="project" value="TreeGrafter"/>
</dbReference>
<dbReference type="EMBL" id="CH933806">
    <property type="protein sequence ID" value="EDW15610.2"/>
    <property type="molecule type" value="Genomic_DNA"/>
</dbReference>
<feature type="domain" description="C2" evidence="2">
    <location>
        <begin position="1"/>
        <end position="106"/>
    </location>
</feature>
<feature type="compositionally biased region" description="Low complexity" evidence="1">
    <location>
        <begin position="755"/>
        <end position="787"/>
    </location>
</feature>
<dbReference type="GO" id="GO:0031340">
    <property type="term" value="P:positive regulation of vesicle fusion"/>
    <property type="evidence" value="ECO:0007669"/>
    <property type="project" value="TreeGrafter"/>
</dbReference>
<dbReference type="InterPro" id="IPR056430">
    <property type="entry name" value="C2CD5_YbjQ-like_dom"/>
</dbReference>
<dbReference type="SUPFAM" id="SSF49562">
    <property type="entry name" value="C2 domain (Calcium/lipid-binding domain, CaLB)"/>
    <property type="match status" value="1"/>
</dbReference>
<feature type="compositionally biased region" description="Low complexity" evidence="1">
    <location>
        <begin position="836"/>
        <end position="847"/>
    </location>
</feature>
<dbReference type="SMR" id="B4K9W2"/>
<dbReference type="HOGENOM" id="CLU_003204_0_0_1"/>
<feature type="compositionally biased region" description="Polar residues" evidence="1">
    <location>
        <begin position="1480"/>
        <end position="1491"/>
    </location>
</feature>
<feature type="compositionally biased region" description="Polar residues" evidence="1">
    <location>
        <begin position="1415"/>
        <end position="1433"/>
    </location>
</feature>
<dbReference type="InterPro" id="IPR037785">
    <property type="entry name" value="C2_C2CD5"/>
</dbReference>
<feature type="compositionally biased region" description="Low complexity" evidence="1">
    <location>
        <begin position="694"/>
        <end position="703"/>
    </location>
</feature>
<feature type="region of interest" description="Disordered" evidence="1">
    <location>
        <begin position="802"/>
        <end position="847"/>
    </location>
</feature>
<dbReference type="CDD" id="cd08688">
    <property type="entry name" value="C2_KIAA0528-like"/>
    <property type="match status" value="1"/>
</dbReference>
<gene>
    <name evidence="3" type="primary">Dmoj\GI22687</name>
    <name evidence="3" type="ORF">Dmoj_GI22687</name>
</gene>
<dbReference type="Pfam" id="PF23025">
    <property type="entry name" value="YbjQ_2"/>
    <property type="match status" value="3"/>
</dbReference>
<dbReference type="Pfam" id="PF23028">
    <property type="entry name" value="YbjQ_3"/>
    <property type="match status" value="1"/>
</dbReference>
<feature type="region of interest" description="Disordered" evidence="1">
    <location>
        <begin position="1408"/>
        <end position="1435"/>
    </location>
</feature>
<dbReference type="FunCoup" id="B4K9W2">
    <property type="interactions" value="1243"/>
</dbReference>
<dbReference type="Gene3D" id="2.60.40.150">
    <property type="entry name" value="C2 domain"/>
    <property type="match status" value="1"/>
</dbReference>
<evidence type="ECO:0000256" key="1">
    <source>
        <dbReference type="SAM" id="MobiDB-lite"/>
    </source>
</evidence>
<accession>B4K9W2</accession>
<name>B4K9W2_DROMO</name>
<dbReference type="InterPro" id="IPR000008">
    <property type="entry name" value="C2_dom"/>
</dbReference>
<dbReference type="InParanoid" id="B4K9W2"/>
<dbReference type="InterPro" id="IPR057815">
    <property type="entry name" value="C2CD5_C"/>
</dbReference>
<feature type="region of interest" description="Disordered" evidence="1">
    <location>
        <begin position="1479"/>
        <end position="1501"/>
    </location>
</feature>
<dbReference type="PhylomeDB" id="B4K9W2"/>
<dbReference type="Pfam" id="PF00168">
    <property type="entry name" value="C2"/>
    <property type="match status" value="1"/>
</dbReference>
<evidence type="ECO:0000313" key="4">
    <source>
        <dbReference type="Proteomes" id="UP000009192"/>
    </source>
</evidence>
<dbReference type="eggNOG" id="KOG1031">
    <property type="taxonomic scope" value="Eukaryota"/>
</dbReference>
<dbReference type="SMART" id="SM00239">
    <property type="entry name" value="C2"/>
    <property type="match status" value="1"/>
</dbReference>
<feature type="region of interest" description="Disordered" evidence="1">
    <location>
        <begin position="1248"/>
        <end position="1269"/>
    </location>
</feature>
<dbReference type="InterPro" id="IPR035892">
    <property type="entry name" value="C2_domain_sf"/>
</dbReference>
<evidence type="ECO:0000313" key="3">
    <source>
        <dbReference type="EMBL" id="EDW15610.2"/>
    </source>
</evidence>
<dbReference type="OrthoDB" id="419768at2759"/>
<dbReference type="GO" id="GO:0010828">
    <property type="term" value="P:positive regulation of D-glucose transmembrane transport"/>
    <property type="evidence" value="ECO:0007669"/>
    <property type="project" value="TreeGrafter"/>
</dbReference>
<dbReference type="PANTHER" id="PTHR37412">
    <property type="entry name" value="C2 DOMAIN-CONTAINING PROTEIN 5"/>
    <property type="match status" value="1"/>
</dbReference>
<protein>
    <submittedName>
        <fullName evidence="3">Uncharacterized protein, isoform D</fullName>
    </submittedName>
</protein>
<dbReference type="GO" id="GO:0005509">
    <property type="term" value="F:calcium ion binding"/>
    <property type="evidence" value="ECO:0007669"/>
    <property type="project" value="TreeGrafter"/>
</dbReference>
<evidence type="ECO:0000259" key="2">
    <source>
        <dbReference type="PROSITE" id="PS50004"/>
    </source>
</evidence>
<dbReference type="InterPro" id="IPR038983">
    <property type="entry name" value="C2CD5"/>
</dbReference>
<dbReference type="PANTHER" id="PTHR37412:SF2">
    <property type="entry name" value="C2 DOMAIN-CONTAINING PROTEIN 5"/>
    <property type="match status" value="1"/>
</dbReference>
<dbReference type="Pfam" id="PF23128">
    <property type="entry name" value="YbjQ_4"/>
    <property type="match status" value="1"/>
</dbReference>